<name>A0A7Y2H1Z4_UNCEI</name>
<dbReference type="PANTHER" id="PTHR10088:SF4">
    <property type="entry name" value="GLUCOKINASE REGULATORY PROTEIN"/>
    <property type="match status" value="1"/>
</dbReference>
<dbReference type="UniPathway" id="UPA00342"/>
<dbReference type="SUPFAM" id="SSF53697">
    <property type="entry name" value="SIS domain"/>
    <property type="match status" value="1"/>
</dbReference>
<dbReference type="Proteomes" id="UP000547674">
    <property type="component" value="Unassembled WGS sequence"/>
</dbReference>
<feature type="active site" evidence="3">
    <location>
        <position position="123"/>
    </location>
</feature>
<comment type="pathway">
    <text evidence="3">Amino-sugar metabolism; N-acetylmuramate degradation.</text>
</comment>
<feature type="active site" description="Proton donor" evidence="3">
    <location>
        <position position="92"/>
    </location>
</feature>
<dbReference type="InterPro" id="IPR001347">
    <property type="entry name" value="SIS_dom"/>
</dbReference>
<dbReference type="GO" id="GO:0009254">
    <property type="term" value="P:peptidoglycan turnover"/>
    <property type="evidence" value="ECO:0007669"/>
    <property type="project" value="TreeGrafter"/>
</dbReference>
<dbReference type="Pfam" id="PF22645">
    <property type="entry name" value="GKRP_SIS_N"/>
    <property type="match status" value="1"/>
</dbReference>
<dbReference type="NCBIfam" id="NF003915">
    <property type="entry name" value="PRK05441.1"/>
    <property type="match status" value="1"/>
</dbReference>
<dbReference type="NCBIfam" id="TIGR00274">
    <property type="entry name" value="N-acetylmuramic acid 6-phosphate etherase"/>
    <property type="match status" value="1"/>
</dbReference>
<dbReference type="InterPro" id="IPR046348">
    <property type="entry name" value="SIS_dom_sf"/>
</dbReference>
<comment type="caution">
    <text evidence="5">The sequence shown here is derived from an EMBL/GenBank/DDBJ whole genome shotgun (WGS) entry which is preliminary data.</text>
</comment>
<dbReference type="AlphaFoldDB" id="A0A7Y2H1Z4"/>
<dbReference type="GO" id="GO:0046348">
    <property type="term" value="P:amino sugar catabolic process"/>
    <property type="evidence" value="ECO:0007669"/>
    <property type="project" value="InterPro"/>
</dbReference>
<dbReference type="CDD" id="cd05007">
    <property type="entry name" value="SIS_Etherase"/>
    <property type="match status" value="1"/>
</dbReference>
<dbReference type="InterPro" id="IPR005488">
    <property type="entry name" value="Etherase_MurQ"/>
</dbReference>
<comment type="subunit">
    <text evidence="3">Homodimer.</text>
</comment>
<proteinExistence type="inferred from homology"/>
<comment type="similarity">
    <text evidence="3">Belongs to the GCKR-like family. MurNAc-6-P etherase subfamily.</text>
</comment>
<evidence type="ECO:0000256" key="1">
    <source>
        <dbReference type="ARBA" id="ARBA00023239"/>
    </source>
</evidence>
<comment type="catalytic activity">
    <reaction evidence="3">
        <text>N-acetyl-D-muramate 6-phosphate + H2O = N-acetyl-D-glucosamine 6-phosphate + (R)-lactate</text>
        <dbReference type="Rhea" id="RHEA:26410"/>
        <dbReference type="ChEBI" id="CHEBI:15377"/>
        <dbReference type="ChEBI" id="CHEBI:16004"/>
        <dbReference type="ChEBI" id="CHEBI:57513"/>
        <dbReference type="ChEBI" id="CHEBI:58722"/>
        <dbReference type="EC" id="4.2.1.126"/>
    </reaction>
</comment>
<sequence length="308" mass="32833">MLTSKREVFDEISVLTTEGRNPQSTNLDQLPIRAILELINVEDHRVPTAVQGEIPYIEQAVSLVVSAFKAGGRLIYVGAGTSGRLGVLDAAECPPTFGSDPNMVQGIIAGGMGALVSAVEGAEDDEEKGRLAIREANVGKDDVVFGVAASRRTPYVKAAVDEARALGAKTVFLTMNPRENIDFPVDVAICPVVGPEVLMGSTRMKSGLAQKMVMTMVTTAAFVRMGKTYENMMIDLMGTSEKLRQRAHRVVMLVTGVSYTEAREALDKANGSVKTALVMILKDVSAEEAGALLKASDGFVRGAIQQDS</sequence>
<dbReference type="Gene3D" id="3.40.50.10490">
    <property type="entry name" value="Glucose-6-phosphate isomerase like protein, domain 1"/>
    <property type="match status" value="1"/>
</dbReference>
<evidence type="ECO:0000256" key="2">
    <source>
        <dbReference type="ARBA" id="ARBA00023277"/>
    </source>
</evidence>
<evidence type="ECO:0000259" key="4">
    <source>
        <dbReference type="PROSITE" id="PS51464"/>
    </source>
</evidence>
<dbReference type="NCBIfam" id="NF009222">
    <property type="entry name" value="PRK12570.1"/>
    <property type="match status" value="1"/>
</dbReference>
<dbReference type="Gene3D" id="1.10.8.1080">
    <property type="match status" value="1"/>
</dbReference>
<evidence type="ECO:0000313" key="5">
    <source>
        <dbReference type="EMBL" id="NNF06172.1"/>
    </source>
</evidence>
<reference evidence="5 6" key="1">
    <citation type="submission" date="2020-03" db="EMBL/GenBank/DDBJ databases">
        <title>Metabolic flexibility allows generalist bacteria to become dominant in a frequently disturbed ecosystem.</title>
        <authorList>
            <person name="Chen Y.-J."/>
            <person name="Leung P.M."/>
            <person name="Bay S.K."/>
            <person name="Hugenholtz P."/>
            <person name="Kessler A.J."/>
            <person name="Shelley G."/>
            <person name="Waite D.W."/>
            <person name="Cook P.L."/>
            <person name="Greening C."/>
        </authorList>
    </citation>
    <scope>NUCLEOTIDE SEQUENCE [LARGE SCALE GENOMIC DNA]</scope>
    <source>
        <strain evidence="5">SS_bin_28</strain>
    </source>
</reference>
<dbReference type="PANTHER" id="PTHR10088">
    <property type="entry name" value="GLUCOKINASE REGULATORY PROTEIN"/>
    <property type="match status" value="1"/>
</dbReference>
<evidence type="ECO:0000256" key="3">
    <source>
        <dbReference type="HAMAP-Rule" id="MF_00068"/>
    </source>
</evidence>
<dbReference type="InterPro" id="IPR040190">
    <property type="entry name" value="MURQ/GCKR"/>
</dbReference>
<feature type="domain" description="SIS" evidence="4">
    <location>
        <begin position="64"/>
        <end position="227"/>
    </location>
</feature>
<keyword evidence="2 3" id="KW-0119">Carbohydrate metabolism</keyword>
<organism evidence="5 6">
    <name type="scientific">Eiseniibacteriota bacterium</name>
    <dbReference type="NCBI Taxonomy" id="2212470"/>
    <lineage>
        <taxon>Bacteria</taxon>
        <taxon>Candidatus Eiseniibacteriota</taxon>
    </lineage>
</organism>
<dbReference type="PROSITE" id="PS51464">
    <property type="entry name" value="SIS"/>
    <property type="match status" value="1"/>
</dbReference>
<dbReference type="FunFam" id="3.40.50.10490:FF:000014">
    <property type="entry name" value="N-acetylmuramic acid 6-phosphate etherase"/>
    <property type="match status" value="1"/>
</dbReference>
<dbReference type="GO" id="GO:0016835">
    <property type="term" value="F:carbon-oxygen lyase activity"/>
    <property type="evidence" value="ECO:0007669"/>
    <property type="project" value="UniProtKB-UniRule"/>
</dbReference>
<protein>
    <recommendedName>
        <fullName evidence="3">N-acetylmuramic acid 6-phosphate etherase</fullName>
        <shortName evidence="3">MurNAc-6-P etherase</shortName>
        <ecNumber evidence="3">4.2.1.126</ecNumber>
    </recommendedName>
    <alternativeName>
        <fullName evidence="3">N-acetylmuramic acid 6-phosphate hydrolase</fullName>
    </alternativeName>
    <alternativeName>
        <fullName evidence="3">N-acetylmuramic acid 6-phosphate lyase</fullName>
    </alternativeName>
</protein>
<comment type="function">
    <text evidence="3">Specifically catalyzes the cleavage of the D-lactyl ether substituent of MurNAc 6-phosphate, producing GlcNAc 6-phosphate and D-lactate.</text>
</comment>
<dbReference type="GO" id="GO:0097367">
    <property type="term" value="F:carbohydrate derivative binding"/>
    <property type="evidence" value="ECO:0007669"/>
    <property type="project" value="InterPro"/>
</dbReference>
<dbReference type="GO" id="GO:0097173">
    <property type="term" value="P:N-acetylmuramic acid catabolic process"/>
    <property type="evidence" value="ECO:0007669"/>
    <property type="project" value="UniProtKB-UniPathway"/>
</dbReference>
<dbReference type="EMBL" id="JABDJR010000205">
    <property type="protein sequence ID" value="NNF06172.1"/>
    <property type="molecule type" value="Genomic_DNA"/>
</dbReference>
<dbReference type="GO" id="GO:0016803">
    <property type="term" value="F:ether hydrolase activity"/>
    <property type="evidence" value="ECO:0007669"/>
    <property type="project" value="TreeGrafter"/>
</dbReference>
<dbReference type="HAMAP" id="MF_00068">
    <property type="entry name" value="MurQ"/>
    <property type="match status" value="1"/>
</dbReference>
<evidence type="ECO:0000313" key="6">
    <source>
        <dbReference type="Proteomes" id="UP000547674"/>
    </source>
</evidence>
<accession>A0A7Y2H1Z4</accession>
<dbReference type="EC" id="4.2.1.126" evidence="3"/>
<gene>
    <name evidence="3 5" type="primary">murQ</name>
    <name evidence="5" type="ORF">HKN21_05380</name>
</gene>
<keyword evidence="1 3" id="KW-0456">Lyase</keyword>
<comment type="miscellaneous">
    <text evidence="3">A lyase-type mechanism (elimination/hydration) is suggested for the cleavage of the lactyl ether bond of MurNAc 6-phosphate, with the formation of an alpha,beta-unsaturated aldehyde intermediate with (E)-stereochemistry, followed by the syn addition of water to give product.</text>
</comment>